<feature type="transmembrane region" description="Helical" evidence="2">
    <location>
        <begin position="426"/>
        <end position="445"/>
    </location>
</feature>
<protein>
    <recommendedName>
        <fullName evidence="5">PGF-CTERM protein</fullName>
    </recommendedName>
</protein>
<dbReference type="EMBL" id="FTNO01000005">
    <property type="protein sequence ID" value="SIR80883.1"/>
    <property type="molecule type" value="Genomic_DNA"/>
</dbReference>
<reference evidence="4" key="1">
    <citation type="submission" date="2017-01" db="EMBL/GenBank/DDBJ databases">
        <authorList>
            <person name="Varghese N."/>
            <person name="Submissions S."/>
        </authorList>
    </citation>
    <scope>NUCLEOTIDE SEQUENCE [LARGE SCALE GENOMIC DNA]</scope>
    <source>
        <strain evidence="4">CGMCC 1.7737</strain>
    </source>
</reference>
<dbReference type="OrthoDB" id="98274at2157"/>
<keyword evidence="2" id="KW-0472">Membrane</keyword>
<dbReference type="PANTHER" id="PTHR42754:SF1">
    <property type="entry name" value="LIPOPROTEIN"/>
    <property type="match status" value="1"/>
</dbReference>
<keyword evidence="4" id="KW-1185">Reference proteome</keyword>
<evidence type="ECO:0000256" key="1">
    <source>
        <dbReference type="SAM" id="MobiDB-lite"/>
    </source>
</evidence>
<evidence type="ECO:0000313" key="4">
    <source>
        <dbReference type="Proteomes" id="UP000186914"/>
    </source>
</evidence>
<feature type="compositionally biased region" description="Low complexity" evidence="1">
    <location>
        <begin position="402"/>
        <end position="413"/>
    </location>
</feature>
<evidence type="ECO:0008006" key="5">
    <source>
        <dbReference type="Google" id="ProtNLM"/>
    </source>
</evidence>
<keyword evidence="2" id="KW-0812">Transmembrane</keyword>
<dbReference type="AlphaFoldDB" id="A0A1N7DYG4"/>
<gene>
    <name evidence="3" type="ORF">SAMN05421858_3857</name>
</gene>
<keyword evidence="2" id="KW-1133">Transmembrane helix</keyword>
<accession>A0A1N7DYG4</accession>
<dbReference type="SUPFAM" id="SSF101898">
    <property type="entry name" value="NHL repeat"/>
    <property type="match status" value="1"/>
</dbReference>
<sequence length="449" mass="46358">MPRTATLVFVLSVVVAAGAISLPGGAAELQAEPEPTERWNQTYGGSGDDIFNDVARTEDGGYILVGEIENSGSGIDGWVVKIDGEGEQEWERTLSGPGTDRFYSVVTNDDGSAMVAGRTDSGGAATGWVVELGANGETRNERTPGAGAFYGLERDGNGYVLAGWTSDSGTKGWLLKLDGSGERAWEETYAAPDSYSSGQFKGVVPASNGYFVAGEVEGGSQDAWAMRVGNDGERRWQKTAGGSDREAIWAATGDDDGIVLSGESESGDSRDGWVLKYDANGELAWENRYGGNDVDWLDSAMQTDDGGYLFTGGTLTGGIGSADGYVVKTDGDGAVQWESAYGSAQWDKPFPAVNAHGGGYLLAGQTGGFGAEGMDGWVLHLGSGGQVSESGGTTDGGGGSESGETAEANGSASTAQSGDERTGTSLPGFTGILAIAAVALSVLLWRRRE</sequence>
<feature type="region of interest" description="Disordered" evidence="1">
    <location>
        <begin position="382"/>
        <end position="423"/>
    </location>
</feature>
<name>A0A1N7DYG4_9EURY</name>
<dbReference type="PANTHER" id="PTHR42754">
    <property type="entry name" value="ENDOGLUCANASE"/>
    <property type="match status" value="1"/>
</dbReference>
<evidence type="ECO:0000256" key="2">
    <source>
        <dbReference type="SAM" id="Phobius"/>
    </source>
</evidence>
<organism evidence="3 4">
    <name type="scientific">Haladaptatus litoreus</name>
    <dbReference type="NCBI Taxonomy" id="553468"/>
    <lineage>
        <taxon>Archaea</taxon>
        <taxon>Methanobacteriati</taxon>
        <taxon>Methanobacteriota</taxon>
        <taxon>Stenosarchaea group</taxon>
        <taxon>Halobacteria</taxon>
        <taxon>Halobacteriales</taxon>
        <taxon>Haladaptataceae</taxon>
        <taxon>Haladaptatus</taxon>
    </lineage>
</organism>
<evidence type="ECO:0000313" key="3">
    <source>
        <dbReference type="EMBL" id="SIR80883.1"/>
    </source>
</evidence>
<dbReference type="Proteomes" id="UP000186914">
    <property type="component" value="Unassembled WGS sequence"/>
</dbReference>
<proteinExistence type="predicted"/>
<dbReference type="RefSeq" id="WP_076431693.1">
    <property type="nucleotide sequence ID" value="NZ_FTNO01000005.1"/>
</dbReference>